<keyword evidence="5" id="KW-0853">WD repeat</keyword>
<comment type="function">
    <text evidence="11">Phosphatase 2A affects a variety of biological processes in the cell such as transcription, cell cycle progression and cellular morphogenesis, and provides an initial identification of critical substrates for this phosphatase. The regulatory subunit may direct the catalytic subunit to distinct, albeit overlapping, subsets of substrates.</text>
</comment>
<evidence type="ECO:0000256" key="14">
    <source>
        <dbReference type="SAM" id="Phobius"/>
    </source>
</evidence>
<accession>A0A8K0SA66</accession>
<feature type="transmembrane region" description="Helical" evidence="14">
    <location>
        <begin position="707"/>
        <end position="724"/>
    </location>
</feature>
<sequence>MVDSEANSPTWKFTQCFGDKGDVEDITEADIISTVEFDHTGNYLATGDKGGRVVLFERNETKKTCEYKFHTEFQSHEPEFDYLKSLEIEEKINKIKWCRRQNASHYLLSTNDKTIKLWKVFEKSLKVVAENNLSHDVTPGNVAGGGGAPKPLPAHQFKNAADLKLPRLTHHDTVVAAVPRRTYANAHAYHINSISVNSDGETFISSDDLRINLWNLNIQDQSFNIVDIKPANMEELTEVITAAEFHPMSCNWFMYASSKGTIKLADMRESALCDQHAKLFEQEEDPSSRSFFSEIISSISDVRFSHDGRYILSRDYLTVKIWDINMERQPVKTIPIHEHLRPRLCDTYENDSIFDKFEVVFSGDAKNVMTGSYNNNFMIYPSDPDKEVEVVLQADKSAFKAKKVGVPTPINSATSPTATNGKKGGSRAGSPGGQGQRMRKETDADQIDFNKKILHMSWHPFEDSIAIAATNNVNLFLPISEALELPRVSCDTITCQPVPPCIKDISCHPLFYYSHLSSYKMTTEISSQNLRKRTPADMAVLDDSARRGSGSQEAPAGDLEHGSTVPSIAHRIAKLVGHEIGPSLLTVGVMLSLIFGGCCSNVYALEAIVNFEPSSGTLLTFVQFLFVAVTGFVAQFDKNSRFFLTPNKVPISRWIFNIILFFTINLLNNHAFSYDISVPVHIILRSGGSITTMAAGYLSGKRYSQNQVIAVFLLTLGVILAAWSDAQAKGTSENSGRPAFGTGLLILFVAQVLSAIMGLYTEATYAKYGPQWKENLFYSHALSLPLFIPFAPSMVRTFSHLMTSTPMQLPGVLGFTSTKILVPSQIVFLVTNVLTQYACIRGVNLLAAASTALTVTIVLNIRKLVSLLLSIWLFGNQLAPGTLLGAIVVFGAGGLYSVGSRKKAPAEKEAPARDEKAN</sequence>
<dbReference type="SUPFAM" id="SSF50978">
    <property type="entry name" value="WD40 repeat-like"/>
    <property type="match status" value="1"/>
</dbReference>
<dbReference type="FunFam" id="2.130.10.10:FF:000174">
    <property type="entry name" value="Protein phosphatase PP2A regulatory subunit B"/>
    <property type="match status" value="1"/>
</dbReference>
<comment type="subcellular location">
    <subcellularLocation>
        <location evidence="1">Endomembrane system</location>
        <topology evidence="1">Multi-pass membrane protein</topology>
    </subcellularLocation>
</comment>
<evidence type="ECO:0000256" key="9">
    <source>
        <dbReference type="ARBA" id="ARBA00022989"/>
    </source>
</evidence>
<name>A0A8K0SA66_9HYPO</name>
<evidence type="ECO:0000256" key="11">
    <source>
        <dbReference type="ARBA" id="ARBA00055525"/>
    </source>
</evidence>
<evidence type="ECO:0000256" key="4">
    <source>
        <dbReference type="ARBA" id="ARBA00022553"/>
    </source>
</evidence>
<feature type="compositionally biased region" description="Gly residues" evidence="13">
    <location>
        <begin position="422"/>
        <end position="435"/>
    </location>
</feature>
<dbReference type="EMBL" id="JAGPXF010000002">
    <property type="protein sequence ID" value="KAH7257475.1"/>
    <property type="molecule type" value="Genomic_DNA"/>
</dbReference>
<feature type="transmembrane region" description="Helical" evidence="14">
    <location>
        <begin position="846"/>
        <end position="872"/>
    </location>
</feature>
<evidence type="ECO:0000256" key="8">
    <source>
        <dbReference type="ARBA" id="ARBA00022737"/>
    </source>
</evidence>
<dbReference type="Pfam" id="PF00400">
    <property type="entry name" value="WD40"/>
    <property type="match status" value="1"/>
</dbReference>
<feature type="transmembrane region" description="Helical" evidence="14">
    <location>
        <begin position="584"/>
        <end position="604"/>
    </location>
</feature>
<keyword evidence="16" id="KW-1185">Reference proteome</keyword>
<organism evidence="15 16">
    <name type="scientific">Fusarium tricinctum</name>
    <dbReference type="NCBI Taxonomy" id="61284"/>
    <lineage>
        <taxon>Eukaryota</taxon>
        <taxon>Fungi</taxon>
        <taxon>Dikarya</taxon>
        <taxon>Ascomycota</taxon>
        <taxon>Pezizomycotina</taxon>
        <taxon>Sordariomycetes</taxon>
        <taxon>Hypocreomycetidae</taxon>
        <taxon>Hypocreales</taxon>
        <taxon>Nectriaceae</taxon>
        <taxon>Fusarium</taxon>
        <taxon>Fusarium tricinctum species complex</taxon>
    </lineage>
</organism>
<dbReference type="SMART" id="SM00320">
    <property type="entry name" value="WD40"/>
    <property type="match status" value="5"/>
</dbReference>
<dbReference type="GO" id="GO:0019888">
    <property type="term" value="F:protein phosphatase regulator activity"/>
    <property type="evidence" value="ECO:0007669"/>
    <property type="project" value="InterPro"/>
</dbReference>
<dbReference type="GO" id="GO:1902531">
    <property type="term" value="P:regulation of intracellular signal transduction"/>
    <property type="evidence" value="ECO:0007669"/>
    <property type="project" value="UniProtKB-ARBA"/>
</dbReference>
<keyword evidence="8" id="KW-0677">Repeat</keyword>
<proteinExistence type="inferred from homology"/>
<evidence type="ECO:0000256" key="13">
    <source>
        <dbReference type="SAM" id="MobiDB-lite"/>
    </source>
</evidence>
<keyword evidence="7 14" id="KW-0812">Transmembrane</keyword>
<feature type="transmembrane region" description="Helical" evidence="14">
    <location>
        <begin position="654"/>
        <end position="672"/>
    </location>
</feature>
<keyword evidence="10 14" id="KW-0472">Membrane</keyword>
<feature type="transmembrane region" description="Helical" evidence="14">
    <location>
        <begin position="775"/>
        <end position="792"/>
    </location>
</feature>
<evidence type="ECO:0000256" key="12">
    <source>
        <dbReference type="ARBA" id="ARBA00067298"/>
    </source>
</evidence>
<dbReference type="OrthoDB" id="6274823at2759"/>
<gene>
    <name evidence="15" type="ORF">BKA59DRAFT_389017</name>
</gene>
<dbReference type="InterPro" id="IPR036322">
    <property type="entry name" value="WD40_repeat_dom_sf"/>
</dbReference>
<evidence type="ECO:0000256" key="10">
    <source>
        <dbReference type="ARBA" id="ARBA00023136"/>
    </source>
</evidence>
<evidence type="ECO:0000313" key="15">
    <source>
        <dbReference type="EMBL" id="KAH7257475.1"/>
    </source>
</evidence>
<dbReference type="PRINTS" id="PR00600">
    <property type="entry name" value="PP2APR55"/>
</dbReference>
<dbReference type="AlphaFoldDB" id="A0A8K0SA66"/>
<feature type="transmembrane region" description="Helical" evidence="14">
    <location>
        <begin position="616"/>
        <end position="634"/>
    </location>
</feature>
<comment type="caution">
    <text evidence="15">The sequence shown here is derived from an EMBL/GenBank/DDBJ whole genome shotgun (WGS) entry which is preliminary data.</text>
</comment>
<dbReference type="InterPro" id="IPR015943">
    <property type="entry name" value="WD40/YVTN_repeat-like_dom_sf"/>
</dbReference>
<keyword evidence="9 14" id="KW-1133">Transmembrane helix</keyword>
<feature type="transmembrane region" description="Helical" evidence="14">
    <location>
        <begin position="878"/>
        <end position="898"/>
    </location>
</feature>
<feature type="region of interest" description="Disordered" evidence="13">
    <location>
        <begin position="409"/>
        <end position="441"/>
    </location>
</feature>
<dbReference type="Proteomes" id="UP000813427">
    <property type="component" value="Unassembled WGS sequence"/>
</dbReference>
<reference evidence="15" key="1">
    <citation type="journal article" date="2021" name="Nat. Commun.">
        <title>Genetic determinants of endophytism in the Arabidopsis root mycobiome.</title>
        <authorList>
            <person name="Mesny F."/>
            <person name="Miyauchi S."/>
            <person name="Thiergart T."/>
            <person name="Pickel B."/>
            <person name="Atanasova L."/>
            <person name="Karlsson M."/>
            <person name="Huettel B."/>
            <person name="Barry K.W."/>
            <person name="Haridas S."/>
            <person name="Chen C."/>
            <person name="Bauer D."/>
            <person name="Andreopoulos W."/>
            <person name="Pangilinan J."/>
            <person name="LaButti K."/>
            <person name="Riley R."/>
            <person name="Lipzen A."/>
            <person name="Clum A."/>
            <person name="Drula E."/>
            <person name="Henrissat B."/>
            <person name="Kohler A."/>
            <person name="Grigoriev I.V."/>
            <person name="Martin F.M."/>
            <person name="Hacquard S."/>
        </authorList>
    </citation>
    <scope>NUCLEOTIDE SEQUENCE</scope>
    <source>
        <strain evidence="15">MPI-SDFR-AT-0068</strain>
    </source>
</reference>
<dbReference type="InterPro" id="IPR013657">
    <property type="entry name" value="SCL35B1-4/HUT1"/>
</dbReference>
<evidence type="ECO:0000256" key="3">
    <source>
        <dbReference type="ARBA" id="ARBA00022448"/>
    </source>
</evidence>
<evidence type="ECO:0000256" key="2">
    <source>
        <dbReference type="ARBA" id="ARBA00008259"/>
    </source>
</evidence>
<evidence type="ECO:0000256" key="1">
    <source>
        <dbReference type="ARBA" id="ARBA00004127"/>
    </source>
</evidence>
<feature type="transmembrane region" description="Helical" evidence="14">
    <location>
        <begin position="744"/>
        <end position="763"/>
    </location>
</feature>
<dbReference type="GO" id="GO:0010972">
    <property type="term" value="P:negative regulation of G2/M transition of mitotic cell cycle"/>
    <property type="evidence" value="ECO:0007669"/>
    <property type="project" value="UniProtKB-ARBA"/>
</dbReference>
<dbReference type="GO" id="GO:0000159">
    <property type="term" value="C:protein phosphatase type 2A complex"/>
    <property type="evidence" value="ECO:0007669"/>
    <property type="project" value="InterPro"/>
</dbReference>
<dbReference type="GO" id="GO:0012505">
    <property type="term" value="C:endomembrane system"/>
    <property type="evidence" value="ECO:0007669"/>
    <property type="project" value="UniProtKB-SubCell"/>
</dbReference>
<dbReference type="PROSITE" id="PS01024">
    <property type="entry name" value="PR55_1"/>
    <property type="match status" value="1"/>
</dbReference>
<dbReference type="InterPro" id="IPR000009">
    <property type="entry name" value="PP2A_PR55"/>
</dbReference>
<dbReference type="GO" id="GO:0055085">
    <property type="term" value="P:transmembrane transport"/>
    <property type="evidence" value="ECO:0007669"/>
    <property type="project" value="InterPro"/>
</dbReference>
<feature type="transmembrane region" description="Helical" evidence="14">
    <location>
        <begin position="812"/>
        <end position="834"/>
    </location>
</feature>
<dbReference type="FunFam" id="2.130.10.10:FF:000189">
    <property type="entry name" value="Protein phosphatase PP2A regulatory subunit B"/>
    <property type="match status" value="1"/>
</dbReference>
<comment type="similarity">
    <text evidence="2">Belongs to the phosphatase 2A regulatory subunit B family.</text>
</comment>
<feature type="region of interest" description="Disordered" evidence="13">
    <location>
        <begin position="544"/>
        <end position="563"/>
    </location>
</feature>
<evidence type="ECO:0000256" key="5">
    <source>
        <dbReference type="ARBA" id="ARBA00022574"/>
    </source>
</evidence>
<protein>
    <recommendedName>
        <fullName evidence="12">Protein phosphatase PP2A regulatory subunit B</fullName>
    </recommendedName>
</protein>
<dbReference type="Pfam" id="PF08449">
    <property type="entry name" value="UAA"/>
    <property type="match status" value="1"/>
</dbReference>
<dbReference type="PROSITE" id="PS01025">
    <property type="entry name" value="PR55_2"/>
    <property type="match status" value="1"/>
</dbReference>
<dbReference type="NCBIfam" id="TIGR00803">
    <property type="entry name" value="nst"/>
    <property type="match status" value="1"/>
</dbReference>
<keyword evidence="4" id="KW-0597">Phosphoprotein</keyword>
<dbReference type="PANTHER" id="PTHR11871">
    <property type="entry name" value="PROTEIN PHOSPHATASE PP2A REGULATORY SUBUNIT B"/>
    <property type="match status" value="1"/>
</dbReference>
<keyword evidence="6" id="KW-0762">Sugar transport</keyword>
<dbReference type="InterPro" id="IPR001680">
    <property type="entry name" value="WD40_rpt"/>
</dbReference>
<evidence type="ECO:0000256" key="6">
    <source>
        <dbReference type="ARBA" id="ARBA00022597"/>
    </source>
</evidence>
<evidence type="ECO:0000256" key="7">
    <source>
        <dbReference type="ARBA" id="ARBA00022692"/>
    </source>
</evidence>
<dbReference type="InterPro" id="IPR018067">
    <property type="entry name" value="PP2A_PR55_CS"/>
</dbReference>
<evidence type="ECO:0000313" key="16">
    <source>
        <dbReference type="Proteomes" id="UP000813427"/>
    </source>
</evidence>
<feature type="compositionally biased region" description="Polar residues" evidence="13">
    <location>
        <begin position="409"/>
        <end position="420"/>
    </location>
</feature>
<dbReference type="Gene3D" id="2.130.10.10">
    <property type="entry name" value="YVTN repeat-like/Quinoprotein amine dehydrogenase"/>
    <property type="match status" value="2"/>
</dbReference>
<keyword evidence="3" id="KW-0813">Transport</keyword>